<dbReference type="AlphaFoldDB" id="A0A2U1J2I9"/>
<name>A0A2U1J2I9_SMIAN</name>
<dbReference type="Gene3D" id="3.90.70.10">
    <property type="entry name" value="Cysteine proteinases"/>
    <property type="match status" value="1"/>
</dbReference>
<dbReference type="PANTHER" id="PTHR24006">
    <property type="entry name" value="UBIQUITIN CARBOXYL-TERMINAL HYDROLASE"/>
    <property type="match status" value="1"/>
</dbReference>
<dbReference type="InterPro" id="IPR018200">
    <property type="entry name" value="USP_CS"/>
</dbReference>
<accession>A0A2U1J2I9</accession>
<dbReference type="GO" id="GO:0005829">
    <property type="term" value="C:cytosol"/>
    <property type="evidence" value="ECO:0007669"/>
    <property type="project" value="TreeGrafter"/>
</dbReference>
<dbReference type="GO" id="GO:0005634">
    <property type="term" value="C:nucleus"/>
    <property type="evidence" value="ECO:0007669"/>
    <property type="project" value="TreeGrafter"/>
</dbReference>
<proteinExistence type="inferred from homology"/>
<keyword evidence="5" id="KW-0833">Ubl conjugation pathway</keyword>
<dbReference type="InterPro" id="IPR050164">
    <property type="entry name" value="Peptidase_C19"/>
</dbReference>
<dbReference type="Pfam" id="PF00443">
    <property type="entry name" value="UCH"/>
    <property type="match status" value="1"/>
</dbReference>
<comment type="caution">
    <text evidence="9">The sequence shown here is derived from an EMBL/GenBank/DDBJ whole genome shotgun (WGS) entry which is preliminary data.</text>
</comment>
<dbReference type="EC" id="3.4.19.12" evidence="3"/>
<keyword evidence="4" id="KW-0645">Protease</keyword>
<dbReference type="SUPFAM" id="SSF54001">
    <property type="entry name" value="Cysteine proteinases"/>
    <property type="match status" value="1"/>
</dbReference>
<evidence type="ECO:0000256" key="3">
    <source>
        <dbReference type="ARBA" id="ARBA00012759"/>
    </source>
</evidence>
<gene>
    <name evidence="9" type="ORF">BB558_004726</name>
</gene>
<evidence type="ECO:0000256" key="5">
    <source>
        <dbReference type="ARBA" id="ARBA00022786"/>
    </source>
</evidence>
<evidence type="ECO:0000256" key="2">
    <source>
        <dbReference type="ARBA" id="ARBA00009085"/>
    </source>
</evidence>
<comment type="catalytic activity">
    <reaction evidence="1">
        <text>Thiol-dependent hydrolysis of ester, thioester, amide, peptide and isopeptide bonds formed by the C-terminal Gly of ubiquitin (a 76-residue protein attached to proteins as an intracellular targeting signal).</text>
        <dbReference type="EC" id="3.4.19.12"/>
    </reaction>
</comment>
<dbReference type="InterPro" id="IPR028889">
    <property type="entry name" value="USP"/>
</dbReference>
<keyword evidence="7" id="KW-0788">Thiol protease</keyword>
<dbReference type="GO" id="GO:0004843">
    <property type="term" value="F:cysteine-type deubiquitinase activity"/>
    <property type="evidence" value="ECO:0007669"/>
    <property type="project" value="UniProtKB-EC"/>
</dbReference>
<reference evidence="9 10" key="1">
    <citation type="journal article" date="2018" name="MBio">
        <title>Comparative Genomics Reveals the Core Gene Toolbox for the Fungus-Insect Symbiosis.</title>
        <authorList>
            <person name="Wang Y."/>
            <person name="Stata M."/>
            <person name="Wang W."/>
            <person name="Stajich J.E."/>
            <person name="White M.M."/>
            <person name="Moncalvo J.M."/>
        </authorList>
    </citation>
    <scope>NUCLEOTIDE SEQUENCE [LARGE SCALE GENOMIC DNA]</scope>
    <source>
        <strain evidence="9 10">AUS-126-30</strain>
    </source>
</reference>
<evidence type="ECO:0000256" key="1">
    <source>
        <dbReference type="ARBA" id="ARBA00000707"/>
    </source>
</evidence>
<evidence type="ECO:0000259" key="8">
    <source>
        <dbReference type="PROSITE" id="PS50235"/>
    </source>
</evidence>
<dbReference type="Proteomes" id="UP000245591">
    <property type="component" value="Unassembled WGS sequence"/>
</dbReference>
<organism evidence="9 10">
    <name type="scientific">Smittium angustum</name>
    <dbReference type="NCBI Taxonomy" id="133377"/>
    <lineage>
        <taxon>Eukaryota</taxon>
        <taxon>Fungi</taxon>
        <taxon>Fungi incertae sedis</taxon>
        <taxon>Zoopagomycota</taxon>
        <taxon>Kickxellomycotina</taxon>
        <taxon>Harpellomycetes</taxon>
        <taxon>Harpellales</taxon>
        <taxon>Legeriomycetaceae</taxon>
        <taxon>Smittium</taxon>
    </lineage>
</organism>
<evidence type="ECO:0000256" key="7">
    <source>
        <dbReference type="ARBA" id="ARBA00022807"/>
    </source>
</evidence>
<evidence type="ECO:0000313" key="10">
    <source>
        <dbReference type="Proteomes" id="UP000245591"/>
    </source>
</evidence>
<dbReference type="InterPro" id="IPR038765">
    <property type="entry name" value="Papain-like_cys_pep_sf"/>
</dbReference>
<protein>
    <recommendedName>
        <fullName evidence="3">ubiquitinyl hydrolase 1</fullName>
        <ecNumber evidence="3">3.4.19.12</ecNumber>
    </recommendedName>
</protein>
<keyword evidence="10" id="KW-1185">Reference proteome</keyword>
<comment type="similarity">
    <text evidence="2">Belongs to the peptidase C19 family.</text>
</comment>
<dbReference type="PROSITE" id="PS00973">
    <property type="entry name" value="USP_2"/>
    <property type="match status" value="1"/>
</dbReference>
<evidence type="ECO:0000256" key="6">
    <source>
        <dbReference type="ARBA" id="ARBA00022801"/>
    </source>
</evidence>
<evidence type="ECO:0000256" key="4">
    <source>
        <dbReference type="ARBA" id="ARBA00022670"/>
    </source>
</evidence>
<evidence type="ECO:0000313" key="9">
    <source>
        <dbReference type="EMBL" id="PVZ99264.1"/>
    </source>
</evidence>
<dbReference type="GO" id="GO:0006508">
    <property type="term" value="P:proteolysis"/>
    <property type="evidence" value="ECO:0007669"/>
    <property type="project" value="UniProtKB-KW"/>
</dbReference>
<sequence length="114" mass="13072">MTPFVTNGHLLLNPLESISNYDKTQVQKSLYRLSSVVVHFGSHSYGHFITYRRKPTTLAKSNSRAKLNLLEVEGSSKINGNSEWYLVSDEEVQKVELDEALNANPYLLFYEKVY</sequence>
<dbReference type="GO" id="GO:0016579">
    <property type="term" value="P:protein deubiquitination"/>
    <property type="evidence" value="ECO:0007669"/>
    <property type="project" value="InterPro"/>
</dbReference>
<dbReference type="InterPro" id="IPR001394">
    <property type="entry name" value="Peptidase_C19_UCH"/>
</dbReference>
<dbReference type="EMBL" id="MBFU01000453">
    <property type="protein sequence ID" value="PVZ99264.1"/>
    <property type="molecule type" value="Genomic_DNA"/>
</dbReference>
<dbReference type="PROSITE" id="PS50235">
    <property type="entry name" value="USP_3"/>
    <property type="match status" value="1"/>
</dbReference>
<feature type="domain" description="USP" evidence="8">
    <location>
        <begin position="1"/>
        <end position="113"/>
    </location>
</feature>
<keyword evidence="6" id="KW-0378">Hydrolase</keyword>
<dbReference type="PANTHER" id="PTHR24006:SF888">
    <property type="entry name" value="UBIQUITIN CARBOXYL-TERMINAL HYDROLASE 30"/>
    <property type="match status" value="1"/>
</dbReference>